<dbReference type="InterPro" id="IPR003018">
    <property type="entry name" value="GAF"/>
</dbReference>
<dbReference type="Gene3D" id="3.30.450.40">
    <property type="match status" value="1"/>
</dbReference>
<dbReference type="InterPro" id="IPR001932">
    <property type="entry name" value="PPM-type_phosphatase-like_dom"/>
</dbReference>
<evidence type="ECO:0000256" key="1">
    <source>
        <dbReference type="SAM" id="MobiDB-lite"/>
    </source>
</evidence>
<evidence type="ECO:0000313" key="4">
    <source>
        <dbReference type="EMBL" id="MDQ1121476.1"/>
    </source>
</evidence>
<comment type="caution">
    <text evidence="4">The sequence shown here is derived from an EMBL/GenBank/DDBJ whole genome shotgun (WGS) entry which is preliminary data.</text>
</comment>
<sequence>MTSHPVDAPSTAVRSGLLDSPPEERFDRITRLARELFDVDYALVNVIDGDEAYTKSQPDGPRIGRTPLRDVFCGETVKQDGVFEITDAASDPRFRDSASVVDYGIRFYAGIPLRTGEGDAIATLCLLDTDERELDDHQRRALERLGRWAQAEVRASGGLTTTEPATTAGVREDSLTTEGMRLASLAIPHGLVSGDRSGWQHVGGRVVVTLADAMGKGETAGEVAETLLQALQSRRDDEPAEAMLAAEKVVFGDERNPDTFATVFHAVVDAGSGLIDYVDAGHGLTLVLRADGTDERLSSHNLPLGLRPADVGWEAGRTRVGRGDLIVSVSDGALDAYDSTLASLRMIGDDLRAAAGTDDFFDELALKVSTHQVDDDVTAVVLAVS</sequence>
<reference evidence="4 5" key="1">
    <citation type="submission" date="2023-07" db="EMBL/GenBank/DDBJ databases">
        <title>Functional and genomic diversity of the sorghum phyllosphere microbiome.</title>
        <authorList>
            <person name="Shade A."/>
        </authorList>
    </citation>
    <scope>NUCLEOTIDE SEQUENCE [LARGE SCALE GENOMIC DNA]</scope>
    <source>
        <strain evidence="4 5">SORGH_AS_1207</strain>
    </source>
</reference>
<evidence type="ECO:0000259" key="3">
    <source>
        <dbReference type="SMART" id="SM00331"/>
    </source>
</evidence>
<dbReference type="RefSeq" id="WP_307478660.1">
    <property type="nucleotide sequence ID" value="NZ_JAUTBF010000001.1"/>
</dbReference>
<feature type="region of interest" description="Disordered" evidence="1">
    <location>
        <begin position="1"/>
        <end position="20"/>
    </location>
</feature>
<dbReference type="PANTHER" id="PTHR43102">
    <property type="entry name" value="SLR1143 PROTEIN"/>
    <property type="match status" value="1"/>
</dbReference>
<gene>
    <name evidence="4" type="ORF">QE412_000049</name>
</gene>
<feature type="domain" description="GAF" evidence="2">
    <location>
        <begin position="21"/>
        <end position="163"/>
    </location>
</feature>
<dbReference type="Pfam" id="PF01590">
    <property type="entry name" value="GAF"/>
    <property type="match status" value="1"/>
</dbReference>
<dbReference type="SMART" id="SM00331">
    <property type="entry name" value="PP2C_SIG"/>
    <property type="match status" value="1"/>
</dbReference>
<evidence type="ECO:0000313" key="5">
    <source>
        <dbReference type="Proteomes" id="UP001226691"/>
    </source>
</evidence>
<dbReference type="InterPro" id="IPR029016">
    <property type="entry name" value="GAF-like_dom_sf"/>
</dbReference>
<accession>A0ABU0TP80</accession>
<evidence type="ECO:0000259" key="2">
    <source>
        <dbReference type="SMART" id="SM00065"/>
    </source>
</evidence>
<keyword evidence="5" id="KW-1185">Reference proteome</keyword>
<dbReference type="PANTHER" id="PTHR43102:SF2">
    <property type="entry name" value="GAF DOMAIN-CONTAINING PROTEIN"/>
    <property type="match status" value="1"/>
</dbReference>
<name>A0ABU0TP80_MICTR</name>
<dbReference type="SUPFAM" id="SSF55781">
    <property type="entry name" value="GAF domain-like"/>
    <property type="match status" value="1"/>
</dbReference>
<dbReference type="SUPFAM" id="SSF81606">
    <property type="entry name" value="PP2C-like"/>
    <property type="match status" value="1"/>
</dbReference>
<dbReference type="Proteomes" id="UP001226691">
    <property type="component" value="Unassembled WGS sequence"/>
</dbReference>
<feature type="domain" description="PPM-type phosphatase" evidence="3">
    <location>
        <begin position="182"/>
        <end position="384"/>
    </location>
</feature>
<protein>
    <submittedName>
        <fullName evidence="4">Uncharacterized protein</fullName>
    </submittedName>
</protein>
<dbReference type="Gene3D" id="3.60.40.10">
    <property type="entry name" value="PPM-type phosphatase domain"/>
    <property type="match status" value="1"/>
</dbReference>
<dbReference type="Pfam" id="PF07228">
    <property type="entry name" value="SpoIIE"/>
    <property type="match status" value="1"/>
</dbReference>
<dbReference type="InterPro" id="IPR036457">
    <property type="entry name" value="PPM-type-like_dom_sf"/>
</dbReference>
<dbReference type="EMBL" id="JAUTBF010000001">
    <property type="protein sequence ID" value="MDQ1121476.1"/>
    <property type="molecule type" value="Genomic_DNA"/>
</dbReference>
<proteinExistence type="predicted"/>
<organism evidence="4 5">
    <name type="scientific">Microbacterium trichothecenolyticum</name>
    <name type="common">Aureobacterium trichothecenolyticum</name>
    <dbReference type="NCBI Taxonomy" id="69370"/>
    <lineage>
        <taxon>Bacteria</taxon>
        <taxon>Bacillati</taxon>
        <taxon>Actinomycetota</taxon>
        <taxon>Actinomycetes</taxon>
        <taxon>Micrococcales</taxon>
        <taxon>Microbacteriaceae</taxon>
        <taxon>Microbacterium</taxon>
    </lineage>
</organism>
<dbReference type="SMART" id="SM00065">
    <property type="entry name" value="GAF"/>
    <property type="match status" value="1"/>
</dbReference>